<dbReference type="EMBL" id="JASHID010000025">
    <property type="protein sequence ID" value="MDI9867142.1"/>
    <property type="molecule type" value="Genomic_DNA"/>
</dbReference>
<evidence type="ECO:0000313" key="2">
    <source>
        <dbReference type="EMBL" id="MDI9867142.1"/>
    </source>
</evidence>
<accession>A0ABT6YU58</accession>
<organism evidence="2 3">
    <name type="scientific">Flectobacillus longus</name>
    <dbReference type="NCBI Taxonomy" id="2984207"/>
    <lineage>
        <taxon>Bacteria</taxon>
        <taxon>Pseudomonadati</taxon>
        <taxon>Bacteroidota</taxon>
        <taxon>Cytophagia</taxon>
        <taxon>Cytophagales</taxon>
        <taxon>Flectobacillaceae</taxon>
        <taxon>Flectobacillus</taxon>
    </lineage>
</organism>
<keyword evidence="1" id="KW-0732">Signal</keyword>
<comment type="caution">
    <text evidence="2">The sequence shown here is derived from an EMBL/GenBank/DDBJ whole genome shotgun (WGS) entry which is preliminary data.</text>
</comment>
<dbReference type="Pfam" id="PF00756">
    <property type="entry name" value="Esterase"/>
    <property type="match status" value="1"/>
</dbReference>
<keyword evidence="3" id="KW-1185">Reference proteome</keyword>
<dbReference type="PANTHER" id="PTHR48098">
    <property type="entry name" value="ENTEROCHELIN ESTERASE-RELATED"/>
    <property type="match status" value="1"/>
</dbReference>
<gene>
    <name evidence="2" type="ORF">QM480_22565</name>
</gene>
<dbReference type="GO" id="GO:0016787">
    <property type="term" value="F:hydrolase activity"/>
    <property type="evidence" value="ECO:0007669"/>
    <property type="project" value="UniProtKB-KW"/>
</dbReference>
<keyword evidence="2" id="KW-0378">Hydrolase</keyword>
<dbReference type="InterPro" id="IPR050583">
    <property type="entry name" value="Mycobacterial_A85_antigen"/>
</dbReference>
<evidence type="ECO:0000313" key="3">
    <source>
        <dbReference type="Proteomes" id="UP001236569"/>
    </source>
</evidence>
<dbReference type="Proteomes" id="UP001236569">
    <property type="component" value="Unassembled WGS sequence"/>
</dbReference>
<dbReference type="SUPFAM" id="SSF53474">
    <property type="entry name" value="alpha/beta-Hydrolases"/>
    <property type="match status" value="1"/>
</dbReference>
<feature type="signal peptide" evidence="1">
    <location>
        <begin position="1"/>
        <end position="21"/>
    </location>
</feature>
<dbReference type="InterPro" id="IPR029058">
    <property type="entry name" value="AB_hydrolase_fold"/>
</dbReference>
<name>A0ABT6YU58_9BACT</name>
<dbReference type="RefSeq" id="WP_283371832.1">
    <property type="nucleotide sequence ID" value="NZ_JASHID010000025.1"/>
</dbReference>
<dbReference type="InterPro" id="IPR000801">
    <property type="entry name" value="Esterase-like"/>
</dbReference>
<protein>
    <submittedName>
        <fullName evidence="2">Alpha/beta hydrolase family protein</fullName>
    </submittedName>
</protein>
<dbReference type="PANTHER" id="PTHR48098:SF1">
    <property type="entry name" value="DIACYLGLYCEROL ACYLTRANSFERASE_MYCOLYLTRANSFERASE AG85A"/>
    <property type="match status" value="1"/>
</dbReference>
<sequence length="270" mass="30868">MKKNTLLFLLLCIQFIGFSAAVDTIQVNSQFLKKKSPIVVVTPQAYTTSNDKRFPVIYFLHGYSGNHRSWVESSPDFQQLVDQYQVIAVCVDGGYDSWYFDSPIAASYQYESYISKELIPFIDNKFKTKAEPNGRVITGLSMGGHGALYLGTRHPELFGAMASMSGGVDIVPFPNNWNIKGRLGKYEENKAVWEKNAVINQTFSPSQTILIDCGIDDFFIGVNRALHQKLMDNKIPHEYTERPGAHNWQYWSISVRNHFYFFNAFFNRIK</sequence>
<proteinExistence type="predicted"/>
<evidence type="ECO:0000256" key="1">
    <source>
        <dbReference type="SAM" id="SignalP"/>
    </source>
</evidence>
<reference evidence="2 3" key="1">
    <citation type="submission" date="2023-05" db="EMBL/GenBank/DDBJ databases">
        <title>Novel species of genus Flectobacillus isolated from stream in China.</title>
        <authorList>
            <person name="Lu H."/>
        </authorList>
    </citation>
    <scope>NUCLEOTIDE SEQUENCE [LARGE SCALE GENOMIC DNA]</scope>
    <source>
        <strain evidence="2 3">DC10W</strain>
    </source>
</reference>
<dbReference type="Gene3D" id="3.40.50.1820">
    <property type="entry name" value="alpha/beta hydrolase"/>
    <property type="match status" value="1"/>
</dbReference>
<feature type="chain" id="PRO_5046508694" evidence="1">
    <location>
        <begin position="22"/>
        <end position="270"/>
    </location>
</feature>